<name>A0ABS2KWR3_9NOCA</name>
<feature type="domain" description="N-acetyltransferase" evidence="3">
    <location>
        <begin position="13"/>
        <end position="169"/>
    </location>
</feature>
<dbReference type="Pfam" id="PF00583">
    <property type="entry name" value="Acetyltransf_1"/>
    <property type="match status" value="1"/>
</dbReference>
<dbReference type="PROSITE" id="PS51186">
    <property type="entry name" value="GNAT"/>
    <property type="match status" value="1"/>
</dbReference>
<evidence type="ECO:0000256" key="1">
    <source>
        <dbReference type="ARBA" id="ARBA00022679"/>
    </source>
</evidence>
<dbReference type="SUPFAM" id="SSF55729">
    <property type="entry name" value="Acyl-CoA N-acyltransferases (Nat)"/>
    <property type="match status" value="1"/>
</dbReference>
<protein>
    <submittedName>
        <fullName evidence="4">Ribosomal protein S18 acetylase RimI-like enzyme</fullName>
    </submittedName>
</protein>
<dbReference type="Proteomes" id="UP000703038">
    <property type="component" value="Unassembled WGS sequence"/>
</dbReference>
<dbReference type="InterPro" id="IPR000182">
    <property type="entry name" value="GNAT_dom"/>
</dbReference>
<evidence type="ECO:0000313" key="4">
    <source>
        <dbReference type="EMBL" id="MBM7416060.1"/>
    </source>
</evidence>
<evidence type="ECO:0000256" key="2">
    <source>
        <dbReference type="ARBA" id="ARBA00023315"/>
    </source>
</evidence>
<dbReference type="InterPro" id="IPR016181">
    <property type="entry name" value="Acyl_CoA_acyltransferase"/>
</dbReference>
<dbReference type="Gene3D" id="3.40.630.30">
    <property type="match status" value="1"/>
</dbReference>
<dbReference type="EMBL" id="JAFBBK010000001">
    <property type="protein sequence ID" value="MBM7416060.1"/>
    <property type="molecule type" value="Genomic_DNA"/>
</dbReference>
<dbReference type="PANTHER" id="PTHR43420:SF51">
    <property type="entry name" value="PEPTIDYL-LYSINE N-ACETYLTRANSFERASE YIAC"/>
    <property type="match status" value="1"/>
</dbReference>
<evidence type="ECO:0000313" key="5">
    <source>
        <dbReference type="Proteomes" id="UP000703038"/>
    </source>
</evidence>
<dbReference type="InterPro" id="IPR050680">
    <property type="entry name" value="YpeA/RimI_acetyltransf"/>
</dbReference>
<keyword evidence="2" id="KW-0012">Acyltransferase</keyword>
<dbReference type="RefSeq" id="WP_204868962.1">
    <property type="nucleotide sequence ID" value="NZ_JAFBBK010000001.1"/>
</dbReference>
<dbReference type="CDD" id="cd04301">
    <property type="entry name" value="NAT_SF"/>
    <property type="match status" value="1"/>
</dbReference>
<sequence length="169" mass="18867">MSAADGDSTQARVVLRTMPDDRLPGWVERSRGDYRADRVRAGDTLEQATDNADQSFSAYFPDGRPAPHHQVYEVLDDETVVGSLWIGPQSIGTTTDWWVWEVAIDERYRGRGLGRAAMLLAEDAVRENGGTVLGLNVFGFNTAARRLYESLGYDTASLRMQKVLREDAR</sequence>
<gene>
    <name evidence="4" type="ORF">JOE42_002793</name>
</gene>
<comment type="caution">
    <text evidence="4">The sequence shown here is derived from an EMBL/GenBank/DDBJ whole genome shotgun (WGS) entry which is preliminary data.</text>
</comment>
<keyword evidence="1" id="KW-0808">Transferase</keyword>
<organism evidence="4 5">
    <name type="scientific">Rhodococcoides corynebacterioides</name>
    <dbReference type="NCBI Taxonomy" id="53972"/>
    <lineage>
        <taxon>Bacteria</taxon>
        <taxon>Bacillati</taxon>
        <taxon>Actinomycetota</taxon>
        <taxon>Actinomycetes</taxon>
        <taxon>Mycobacteriales</taxon>
        <taxon>Nocardiaceae</taxon>
        <taxon>Rhodococcoides</taxon>
    </lineage>
</organism>
<proteinExistence type="predicted"/>
<dbReference type="PANTHER" id="PTHR43420">
    <property type="entry name" value="ACETYLTRANSFERASE"/>
    <property type="match status" value="1"/>
</dbReference>
<keyword evidence="5" id="KW-1185">Reference proteome</keyword>
<evidence type="ECO:0000259" key="3">
    <source>
        <dbReference type="PROSITE" id="PS51186"/>
    </source>
</evidence>
<accession>A0ABS2KWR3</accession>
<reference evidence="4 5" key="1">
    <citation type="submission" date="2021-01" db="EMBL/GenBank/DDBJ databases">
        <title>Genomics of switchgrass bacterial isolates.</title>
        <authorList>
            <person name="Shade A."/>
        </authorList>
    </citation>
    <scope>NUCLEOTIDE SEQUENCE [LARGE SCALE GENOMIC DNA]</scope>
    <source>
        <strain evidence="4 5">PvP111</strain>
    </source>
</reference>